<dbReference type="InterPro" id="IPR013783">
    <property type="entry name" value="Ig-like_fold"/>
</dbReference>
<dbReference type="PANTHER" id="PTHR15317">
    <property type="entry name" value="T-CELL SURFACE PROTEIN TACTILE"/>
    <property type="match status" value="1"/>
</dbReference>
<proteinExistence type="predicted"/>
<gene>
    <name evidence="2" type="ORF">JRQ81_019886</name>
</gene>
<protein>
    <submittedName>
        <fullName evidence="2">Uncharacterized protein</fullName>
    </submittedName>
</protein>
<keyword evidence="3" id="KW-1185">Reference proteome</keyword>
<name>A0A9Q1AZ95_9SAUR</name>
<evidence type="ECO:0000313" key="3">
    <source>
        <dbReference type="Proteomes" id="UP001142489"/>
    </source>
</evidence>
<dbReference type="InterPro" id="IPR042381">
    <property type="entry name" value="CD96"/>
</dbReference>
<dbReference type="Proteomes" id="UP001142489">
    <property type="component" value="Unassembled WGS sequence"/>
</dbReference>
<accession>A0A9Q1AZ95</accession>
<comment type="caution">
    <text evidence="2">The sequence shown here is derived from an EMBL/GenBank/DDBJ whole genome shotgun (WGS) entry which is preliminary data.</text>
</comment>
<dbReference type="GO" id="GO:0006954">
    <property type="term" value="P:inflammatory response"/>
    <property type="evidence" value="ECO:0007669"/>
    <property type="project" value="TreeGrafter"/>
</dbReference>
<keyword evidence="1" id="KW-0812">Transmembrane</keyword>
<dbReference type="OrthoDB" id="9904226at2759"/>
<evidence type="ECO:0000313" key="2">
    <source>
        <dbReference type="EMBL" id="KAJ7320375.1"/>
    </source>
</evidence>
<feature type="transmembrane region" description="Helical" evidence="1">
    <location>
        <begin position="178"/>
        <end position="200"/>
    </location>
</feature>
<evidence type="ECO:0000256" key="1">
    <source>
        <dbReference type="SAM" id="Phobius"/>
    </source>
</evidence>
<dbReference type="GO" id="GO:0007160">
    <property type="term" value="P:cell-matrix adhesion"/>
    <property type="evidence" value="ECO:0007669"/>
    <property type="project" value="TreeGrafter"/>
</dbReference>
<dbReference type="Gene3D" id="2.60.40.10">
    <property type="entry name" value="Immunoglobulins"/>
    <property type="match status" value="1"/>
</dbReference>
<sequence>MIKNAFPKPNLLWFLDGKILKGTSEGVIIETEDTKVAGGFYEMKSLLTIWKTKHPSLSLAFKCMSVYPFPGSETRNISSEDIFLPPGWQPTTMESLKTNSHATPSLDSGTERNLLTRKNELTMQMNHELITNGLFNNTGNLSTKIAMELTTPVSPNHLPTIYTRFNNNDTAILPGQIYFSWPALVTTLLFFCMFLILLGVRKWCQYQKEIMNRPPSFKPPPPPVKYTSMQGSDGIYTSCNELENL</sequence>
<dbReference type="PANTHER" id="PTHR15317:SF1">
    <property type="entry name" value="T-CELL SURFACE PROTEIN TACTILE"/>
    <property type="match status" value="1"/>
</dbReference>
<reference evidence="2" key="1">
    <citation type="journal article" date="2023" name="DNA Res.">
        <title>Chromosome-level genome assembly of Phrynocephalus forsythii using third-generation DNA sequencing and Hi-C analysis.</title>
        <authorList>
            <person name="Qi Y."/>
            <person name="Zhao W."/>
            <person name="Zhao Y."/>
            <person name="Niu C."/>
            <person name="Cao S."/>
            <person name="Zhang Y."/>
        </authorList>
    </citation>
    <scope>NUCLEOTIDE SEQUENCE</scope>
    <source>
        <tissue evidence="2">Muscle</tissue>
    </source>
</reference>
<organism evidence="2 3">
    <name type="scientific">Phrynocephalus forsythii</name>
    <dbReference type="NCBI Taxonomy" id="171643"/>
    <lineage>
        <taxon>Eukaryota</taxon>
        <taxon>Metazoa</taxon>
        <taxon>Chordata</taxon>
        <taxon>Craniata</taxon>
        <taxon>Vertebrata</taxon>
        <taxon>Euteleostomi</taxon>
        <taxon>Lepidosauria</taxon>
        <taxon>Squamata</taxon>
        <taxon>Bifurcata</taxon>
        <taxon>Unidentata</taxon>
        <taxon>Episquamata</taxon>
        <taxon>Toxicofera</taxon>
        <taxon>Iguania</taxon>
        <taxon>Acrodonta</taxon>
        <taxon>Agamidae</taxon>
        <taxon>Agaminae</taxon>
        <taxon>Phrynocephalus</taxon>
    </lineage>
</organism>
<keyword evidence="1" id="KW-1133">Transmembrane helix</keyword>
<keyword evidence="1" id="KW-0472">Membrane</keyword>
<dbReference type="EMBL" id="JAPFRF010000010">
    <property type="protein sequence ID" value="KAJ7320375.1"/>
    <property type="molecule type" value="Genomic_DNA"/>
</dbReference>
<dbReference type="AlphaFoldDB" id="A0A9Q1AZ95"/>